<evidence type="ECO:0000256" key="1">
    <source>
        <dbReference type="ARBA" id="ARBA00004141"/>
    </source>
</evidence>
<dbReference type="InterPro" id="IPR007016">
    <property type="entry name" value="O-antigen_ligase-rel_domated"/>
</dbReference>
<dbReference type="OrthoDB" id="6189881at2"/>
<feature type="transmembrane region" description="Helical" evidence="5">
    <location>
        <begin position="12"/>
        <end position="31"/>
    </location>
</feature>
<protein>
    <recommendedName>
        <fullName evidence="6">O-antigen ligase-related domain-containing protein</fullName>
    </recommendedName>
</protein>
<feature type="transmembrane region" description="Helical" evidence="5">
    <location>
        <begin position="98"/>
        <end position="116"/>
    </location>
</feature>
<comment type="subcellular location">
    <subcellularLocation>
        <location evidence="1">Membrane</location>
        <topology evidence="1">Multi-pass membrane protein</topology>
    </subcellularLocation>
</comment>
<gene>
    <name evidence="7" type="ORF">B7H17_05555</name>
</gene>
<feature type="transmembrane region" description="Helical" evidence="5">
    <location>
        <begin position="73"/>
        <end position="91"/>
    </location>
</feature>
<feature type="transmembrane region" description="Helical" evidence="5">
    <location>
        <begin position="168"/>
        <end position="189"/>
    </location>
</feature>
<dbReference type="Pfam" id="PF04932">
    <property type="entry name" value="Wzy_C"/>
    <property type="match status" value="1"/>
</dbReference>
<feature type="transmembrane region" description="Helical" evidence="5">
    <location>
        <begin position="384"/>
        <end position="399"/>
    </location>
</feature>
<evidence type="ECO:0000256" key="4">
    <source>
        <dbReference type="ARBA" id="ARBA00023136"/>
    </source>
</evidence>
<reference evidence="7 8" key="1">
    <citation type="submission" date="2017-04" db="EMBL/GenBank/DDBJ databases">
        <title>Presence of VIM-2 positive Pseudomonas species in chickens and their surrounding environment.</title>
        <authorList>
            <person name="Zhang R."/>
        </authorList>
    </citation>
    <scope>NUCLEOTIDE SEQUENCE [LARGE SCALE GENOMIC DNA]</scope>
    <source>
        <strain evidence="7 8">DZ-C18</strain>
    </source>
</reference>
<keyword evidence="3 5" id="KW-1133">Transmembrane helix</keyword>
<organism evidence="7 8">
    <name type="scientific">Pseudomonas putida</name>
    <name type="common">Arthrobacter siderocapsulatus</name>
    <dbReference type="NCBI Taxonomy" id="303"/>
    <lineage>
        <taxon>Bacteria</taxon>
        <taxon>Pseudomonadati</taxon>
        <taxon>Pseudomonadota</taxon>
        <taxon>Gammaproteobacteria</taxon>
        <taxon>Pseudomonadales</taxon>
        <taxon>Pseudomonadaceae</taxon>
        <taxon>Pseudomonas</taxon>
    </lineage>
</organism>
<feature type="transmembrane region" description="Helical" evidence="5">
    <location>
        <begin position="122"/>
        <end position="147"/>
    </location>
</feature>
<dbReference type="InterPro" id="IPR051533">
    <property type="entry name" value="WaaL-like"/>
</dbReference>
<dbReference type="RefSeq" id="WP_084854934.1">
    <property type="nucleotide sequence ID" value="NZ_NBWC01000007.1"/>
</dbReference>
<name>A0A1X1A219_PSEPU</name>
<feature type="transmembrane region" description="Helical" evidence="5">
    <location>
        <begin position="355"/>
        <end position="372"/>
    </location>
</feature>
<evidence type="ECO:0000256" key="2">
    <source>
        <dbReference type="ARBA" id="ARBA00022692"/>
    </source>
</evidence>
<keyword evidence="2 5" id="KW-0812">Transmembrane</keyword>
<feature type="transmembrane region" description="Helical" evidence="5">
    <location>
        <begin position="201"/>
        <end position="218"/>
    </location>
</feature>
<evidence type="ECO:0000256" key="3">
    <source>
        <dbReference type="ARBA" id="ARBA00022989"/>
    </source>
</evidence>
<sequence>MRRFVFEHGCFVRVACLVLLVGFFIQVTGKIWIGSGSARNSQVYIWLLLPTLISLCFLRYFNISKFFCAADASWVLFLFWVGASAFWASGADRDAISLAKRGGLIALYILSIRLMILSNENYFRRVLLAAVATVALGALISLVNQYLILDRPLSYRAFRIDRSGIKDFANFGWPVAAGIFHGALSLWALGVAFDSKVSAKISAFWFSVFAVLAVYVYFTFTRGAWFALLAGSVAVVLFQNSKRGWGAFLVGGGLSLVALIFYWPQLMTEFSEKQLSGRGFIWAHYLSVMKGFWFFGHGLGTPFSYHWPGSNAVSPHAHSLYLQQIYDSGIVSLILLFSVLLVVFKKAWNFIGGKWVSLAMPPLIFALVAMLTDVERIFTRPGDYWTVFWMPVAIILAVSKRSSQ</sequence>
<dbReference type="PANTHER" id="PTHR37422:SF13">
    <property type="entry name" value="LIPOPOLYSACCHARIDE BIOSYNTHESIS PROTEIN PA4999-RELATED"/>
    <property type="match status" value="1"/>
</dbReference>
<evidence type="ECO:0000256" key="5">
    <source>
        <dbReference type="SAM" id="Phobius"/>
    </source>
</evidence>
<feature type="transmembrane region" description="Helical" evidence="5">
    <location>
        <begin position="245"/>
        <end position="264"/>
    </location>
</feature>
<dbReference type="AlphaFoldDB" id="A0A1X1A219"/>
<feature type="transmembrane region" description="Helical" evidence="5">
    <location>
        <begin position="43"/>
        <end position="61"/>
    </location>
</feature>
<evidence type="ECO:0000259" key="6">
    <source>
        <dbReference type="Pfam" id="PF04932"/>
    </source>
</evidence>
<dbReference type="PANTHER" id="PTHR37422">
    <property type="entry name" value="TEICHURONIC ACID BIOSYNTHESIS PROTEIN TUAE"/>
    <property type="match status" value="1"/>
</dbReference>
<dbReference type="GO" id="GO:0016020">
    <property type="term" value="C:membrane"/>
    <property type="evidence" value="ECO:0007669"/>
    <property type="project" value="UniProtKB-SubCell"/>
</dbReference>
<comment type="caution">
    <text evidence="7">The sequence shown here is derived from an EMBL/GenBank/DDBJ whole genome shotgun (WGS) entry which is preliminary data.</text>
</comment>
<feature type="transmembrane region" description="Helical" evidence="5">
    <location>
        <begin position="325"/>
        <end position="343"/>
    </location>
</feature>
<evidence type="ECO:0000313" key="7">
    <source>
        <dbReference type="EMBL" id="ORL66219.1"/>
    </source>
</evidence>
<feature type="domain" description="O-antigen ligase-related" evidence="6">
    <location>
        <begin position="208"/>
        <end position="337"/>
    </location>
</feature>
<proteinExistence type="predicted"/>
<dbReference type="Proteomes" id="UP000193675">
    <property type="component" value="Unassembled WGS sequence"/>
</dbReference>
<keyword evidence="4 5" id="KW-0472">Membrane</keyword>
<dbReference type="EMBL" id="NBWC01000007">
    <property type="protein sequence ID" value="ORL66219.1"/>
    <property type="molecule type" value="Genomic_DNA"/>
</dbReference>
<feature type="transmembrane region" description="Helical" evidence="5">
    <location>
        <begin position="285"/>
        <end position="305"/>
    </location>
</feature>
<accession>A0A1X1A219</accession>
<evidence type="ECO:0000313" key="8">
    <source>
        <dbReference type="Proteomes" id="UP000193675"/>
    </source>
</evidence>